<keyword evidence="1" id="KW-0732">Signal</keyword>
<reference evidence="2 3" key="1">
    <citation type="submission" date="2024-02" db="EMBL/GenBank/DDBJ databases">
        <authorList>
            <person name="Chen Y."/>
            <person name="Shah S."/>
            <person name="Dougan E. K."/>
            <person name="Thang M."/>
            <person name="Chan C."/>
        </authorList>
    </citation>
    <scope>NUCLEOTIDE SEQUENCE [LARGE SCALE GENOMIC DNA]</scope>
</reference>
<protein>
    <submittedName>
        <fullName evidence="2">Uncharacterized protein</fullName>
    </submittedName>
</protein>
<feature type="chain" id="PRO_5045235174" evidence="1">
    <location>
        <begin position="19"/>
        <end position="353"/>
    </location>
</feature>
<feature type="signal peptide" evidence="1">
    <location>
        <begin position="1"/>
        <end position="18"/>
    </location>
</feature>
<dbReference type="Proteomes" id="UP001642484">
    <property type="component" value="Unassembled WGS sequence"/>
</dbReference>
<organism evidence="2 3">
    <name type="scientific">Durusdinium trenchii</name>
    <dbReference type="NCBI Taxonomy" id="1381693"/>
    <lineage>
        <taxon>Eukaryota</taxon>
        <taxon>Sar</taxon>
        <taxon>Alveolata</taxon>
        <taxon>Dinophyceae</taxon>
        <taxon>Suessiales</taxon>
        <taxon>Symbiodiniaceae</taxon>
        <taxon>Durusdinium</taxon>
    </lineage>
</organism>
<evidence type="ECO:0000313" key="3">
    <source>
        <dbReference type="Proteomes" id="UP001642484"/>
    </source>
</evidence>
<proteinExistence type="predicted"/>
<evidence type="ECO:0000313" key="2">
    <source>
        <dbReference type="EMBL" id="CAK9074557.1"/>
    </source>
</evidence>
<accession>A0ABP0PGC3</accession>
<evidence type="ECO:0000256" key="1">
    <source>
        <dbReference type="SAM" id="SignalP"/>
    </source>
</evidence>
<keyword evidence="3" id="KW-1185">Reference proteome</keyword>
<sequence>MAVPGLLWLALAVLRARGGPVEIGSFAPAVTQSAEMENLTAITFEEKVVKPVNATGLSSYMALVLFHHEKNPWPQGFDAFRGAKKRLENSVRVRDITLYRTVRFFMVDCTNQGELCERYTDFYPRINCFRSGYMLPFRRSWHEDSLTYWVGRAVRPAFMMVDSYEQWLTQKSQPIPCFILVSEVVDTELIAIWEELAMEFIEFRNFHVAWDGDSWFGFPGPRPFVHVVGSKDLNLSPAPFELVKDKELIRAWIAISSVPVLGNLNWYYSWELVPQDWTVVALRHYDNETAVNAFKQRAEVLRATLRYTFCAMDISTEGGNDFARRAPRTADLTWVWQGEFNRAQVCAGYSPRN</sequence>
<gene>
    <name evidence="2" type="ORF">CCMP2556_LOCUS36719</name>
</gene>
<dbReference type="EMBL" id="CAXAMN010023028">
    <property type="protein sequence ID" value="CAK9074557.1"/>
    <property type="molecule type" value="Genomic_DNA"/>
</dbReference>
<comment type="caution">
    <text evidence="2">The sequence shown here is derived from an EMBL/GenBank/DDBJ whole genome shotgun (WGS) entry which is preliminary data.</text>
</comment>
<name>A0ABP0PGC3_9DINO</name>